<accession>A0ABX2FSB3</accession>
<dbReference type="EMBL" id="JABSNP010000014">
    <property type="protein sequence ID" value="NRT20086.1"/>
    <property type="molecule type" value="Genomic_DNA"/>
</dbReference>
<organism evidence="1 2">
    <name type="scientific">Hymenobacter caeli</name>
    <dbReference type="NCBI Taxonomy" id="2735894"/>
    <lineage>
        <taxon>Bacteria</taxon>
        <taxon>Pseudomonadati</taxon>
        <taxon>Bacteroidota</taxon>
        <taxon>Cytophagia</taxon>
        <taxon>Cytophagales</taxon>
        <taxon>Hymenobacteraceae</taxon>
        <taxon>Hymenobacter</taxon>
    </lineage>
</organism>
<evidence type="ECO:0000313" key="2">
    <source>
        <dbReference type="Proteomes" id="UP000779507"/>
    </source>
</evidence>
<keyword evidence="2" id="KW-1185">Reference proteome</keyword>
<gene>
    <name evidence="1" type="ORF">HNP98_002925</name>
</gene>
<sequence length="77" mass="8658">METPRLHIEQPPHDEAEAAQLAQLRELLANTNPLPDLRDFAPAVRQLFPEPAYRVGCGSAHLWLHRAADATRLALIR</sequence>
<evidence type="ECO:0000313" key="1">
    <source>
        <dbReference type="EMBL" id="NRT20086.1"/>
    </source>
</evidence>
<protein>
    <submittedName>
        <fullName evidence="1">Uncharacterized protein</fullName>
    </submittedName>
</protein>
<name>A0ABX2FSB3_9BACT</name>
<reference evidence="1 2" key="1">
    <citation type="submission" date="2020-05" db="EMBL/GenBank/DDBJ databases">
        <title>Genomic Encyclopedia of Type Strains, Phase IV (KMG-V): Genome sequencing to study the core and pangenomes of soil and plant-associated prokaryotes.</title>
        <authorList>
            <person name="Whitman W."/>
        </authorList>
    </citation>
    <scope>NUCLEOTIDE SEQUENCE [LARGE SCALE GENOMIC DNA]</scope>
    <source>
        <strain evidence="1 2">9A</strain>
    </source>
</reference>
<dbReference type="RefSeq" id="WP_173810818.1">
    <property type="nucleotide sequence ID" value="NZ_JABSNP010000014.1"/>
</dbReference>
<proteinExistence type="predicted"/>
<dbReference type="Proteomes" id="UP000779507">
    <property type="component" value="Unassembled WGS sequence"/>
</dbReference>
<comment type="caution">
    <text evidence="1">The sequence shown here is derived from an EMBL/GenBank/DDBJ whole genome shotgun (WGS) entry which is preliminary data.</text>
</comment>